<reference evidence="1 2" key="1">
    <citation type="submission" date="2016-10" db="EMBL/GenBank/DDBJ databases">
        <authorList>
            <person name="de Groot N.N."/>
        </authorList>
    </citation>
    <scope>NUCLEOTIDE SEQUENCE [LARGE SCALE GENOMIC DNA]</scope>
    <source>
        <strain evidence="1 2">CGMCC 1.7659</strain>
    </source>
</reference>
<evidence type="ECO:0008006" key="3">
    <source>
        <dbReference type="Google" id="ProtNLM"/>
    </source>
</evidence>
<gene>
    <name evidence="1" type="ORF">SAMN05216289_12923</name>
</gene>
<keyword evidence="2" id="KW-1185">Reference proteome</keyword>
<evidence type="ECO:0000313" key="2">
    <source>
        <dbReference type="Proteomes" id="UP000198575"/>
    </source>
</evidence>
<sequence length="250" mass="27194">MVAVVGLDAASDPRKFGYATGYFRNGSVEVSSSGCLGTVEGRRDKLCRVVDWILGIDPKYRILLAIDAPLGWPSALSDALKHHVAGKNLTASKETTFRRLTERNLRQAEFGGHAPLEVAADRIARAAHEALSVLDEIRTMTGLGFPLAWTPGFLGNAVIEVYPAASLKANGLPRSSYKKREQGEKRKEIAARLVNTVRGLDVLCEGSADIFDAGLCLLAAADFLSDKSRPPPECDFEIALREGWIWVKQS</sequence>
<accession>A0A1I4ZUZ4</accession>
<dbReference type="AlphaFoldDB" id="A0A1I4ZUZ4"/>
<dbReference type="STRING" id="578942.SAMN05216289_12923"/>
<dbReference type="EMBL" id="FOVF01000029">
    <property type="protein sequence ID" value="SFN54008.1"/>
    <property type="molecule type" value="Genomic_DNA"/>
</dbReference>
<protein>
    <recommendedName>
        <fullName evidence="3">DUF429 domain-containing protein</fullName>
    </recommendedName>
</protein>
<evidence type="ECO:0000313" key="1">
    <source>
        <dbReference type="EMBL" id="SFN54008.1"/>
    </source>
</evidence>
<dbReference type="InterPro" id="IPR007362">
    <property type="entry name" value="DUF429"/>
</dbReference>
<organism evidence="1 2">
    <name type="scientific">Dokdonella immobilis</name>
    <dbReference type="NCBI Taxonomy" id="578942"/>
    <lineage>
        <taxon>Bacteria</taxon>
        <taxon>Pseudomonadati</taxon>
        <taxon>Pseudomonadota</taxon>
        <taxon>Gammaproteobacteria</taxon>
        <taxon>Lysobacterales</taxon>
        <taxon>Rhodanobacteraceae</taxon>
        <taxon>Dokdonella</taxon>
    </lineage>
</organism>
<dbReference type="Proteomes" id="UP000198575">
    <property type="component" value="Unassembled WGS sequence"/>
</dbReference>
<proteinExistence type="predicted"/>
<dbReference type="Pfam" id="PF04250">
    <property type="entry name" value="DUF429"/>
    <property type="match status" value="1"/>
</dbReference>
<name>A0A1I4ZUZ4_9GAMM</name>